<dbReference type="GO" id="GO:0046872">
    <property type="term" value="F:metal ion binding"/>
    <property type="evidence" value="ECO:0007669"/>
    <property type="project" value="UniProtKB-KW"/>
</dbReference>
<dbReference type="OrthoDB" id="3196337at2"/>
<evidence type="ECO:0000313" key="8">
    <source>
        <dbReference type="Proteomes" id="UP000444960"/>
    </source>
</evidence>
<dbReference type="SMART" id="SM00849">
    <property type="entry name" value="Lactamase_B"/>
    <property type="match status" value="1"/>
</dbReference>
<dbReference type="Pfam" id="PF00753">
    <property type="entry name" value="Lactamase_B"/>
    <property type="match status" value="1"/>
</dbReference>
<gene>
    <name evidence="7" type="ORF">nbrc107696_05310</name>
</gene>
<dbReference type="InterPro" id="IPR051013">
    <property type="entry name" value="MBL_superfamily_lactonases"/>
</dbReference>
<evidence type="ECO:0000256" key="4">
    <source>
        <dbReference type="ARBA" id="ARBA00022801"/>
    </source>
</evidence>
<comment type="similarity">
    <text evidence="2">Belongs to the metallo-beta-lactamase superfamily.</text>
</comment>
<dbReference type="Proteomes" id="UP000444960">
    <property type="component" value="Unassembled WGS sequence"/>
</dbReference>
<keyword evidence="4 7" id="KW-0378">Hydrolase</keyword>
<dbReference type="Gene3D" id="3.60.15.10">
    <property type="entry name" value="Ribonuclease Z/Hydroxyacylglutathione hydrolase-like"/>
    <property type="match status" value="1"/>
</dbReference>
<dbReference type="SUPFAM" id="SSF56281">
    <property type="entry name" value="Metallo-hydrolase/oxidoreductase"/>
    <property type="match status" value="1"/>
</dbReference>
<dbReference type="RefSeq" id="WP_161894030.1">
    <property type="nucleotide sequence ID" value="NZ_BJOV01000002.1"/>
</dbReference>
<reference evidence="8" key="1">
    <citation type="submission" date="2019-06" db="EMBL/GenBank/DDBJ databases">
        <title>Gordonia isolated from sludge of a wastewater treatment plant.</title>
        <authorList>
            <person name="Tamura T."/>
            <person name="Aoyama K."/>
            <person name="Kang Y."/>
            <person name="Saito S."/>
            <person name="Akiyama N."/>
            <person name="Yazawa K."/>
            <person name="Gonoi T."/>
            <person name="Mikami Y."/>
        </authorList>
    </citation>
    <scope>NUCLEOTIDE SEQUENCE [LARGE SCALE GENOMIC DNA]</scope>
    <source>
        <strain evidence="8">NBRC 107696</strain>
    </source>
</reference>
<comment type="cofactor">
    <cofactor evidence="1">
        <name>Zn(2+)</name>
        <dbReference type="ChEBI" id="CHEBI:29105"/>
    </cofactor>
</comment>
<evidence type="ECO:0000313" key="7">
    <source>
        <dbReference type="EMBL" id="GEE00085.1"/>
    </source>
</evidence>
<proteinExistence type="inferred from homology"/>
<evidence type="ECO:0000256" key="1">
    <source>
        <dbReference type="ARBA" id="ARBA00001947"/>
    </source>
</evidence>
<dbReference type="InterPro" id="IPR001279">
    <property type="entry name" value="Metallo-B-lactamas"/>
</dbReference>
<organism evidence="7 8">
    <name type="scientific">Gordonia spumicola</name>
    <dbReference type="NCBI Taxonomy" id="589161"/>
    <lineage>
        <taxon>Bacteria</taxon>
        <taxon>Bacillati</taxon>
        <taxon>Actinomycetota</taxon>
        <taxon>Actinomycetes</taxon>
        <taxon>Mycobacteriales</taxon>
        <taxon>Gordoniaceae</taxon>
        <taxon>Gordonia</taxon>
    </lineage>
</organism>
<evidence type="ECO:0000256" key="2">
    <source>
        <dbReference type="ARBA" id="ARBA00007749"/>
    </source>
</evidence>
<comment type="caution">
    <text evidence="7">The sequence shown here is derived from an EMBL/GenBank/DDBJ whole genome shotgun (WGS) entry which is preliminary data.</text>
</comment>
<keyword evidence="5" id="KW-0862">Zinc</keyword>
<keyword evidence="8" id="KW-1185">Reference proteome</keyword>
<evidence type="ECO:0000256" key="5">
    <source>
        <dbReference type="ARBA" id="ARBA00022833"/>
    </source>
</evidence>
<accession>A0A7I9V3T0</accession>
<evidence type="ECO:0000256" key="3">
    <source>
        <dbReference type="ARBA" id="ARBA00022723"/>
    </source>
</evidence>
<protein>
    <submittedName>
        <fullName evidence="7">Putative metallo-hydrolase</fullName>
    </submittedName>
</protein>
<dbReference type="PANTHER" id="PTHR42978">
    <property type="entry name" value="QUORUM-QUENCHING LACTONASE YTNP-RELATED-RELATED"/>
    <property type="match status" value="1"/>
</dbReference>
<dbReference type="PANTHER" id="PTHR42978:SF7">
    <property type="entry name" value="METALLO-HYDROLASE RV2300C-RELATED"/>
    <property type="match status" value="1"/>
</dbReference>
<dbReference type="GO" id="GO:0016787">
    <property type="term" value="F:hydrolase activity"/>
    <property type="evidence" value="ECO:0007669"/>
    <property type="project" value="UniProtKB-KW"/>
</dbReference>
<dbReference type="AlphaFoldDB" id="A0A7I9V3T0"/>
<evidence type="ECO:0000259" key="6">
    <source>
        <dbReference type="SMART" id="SM00849"/>
    </source>
</evidence>
<dbReference type="CDD" id="cd07742">
    <property type="entry name" value="metallo-hydrolase-like_MBL-fold"/>
    <property type="match status" value="1"/>
</dbReference>
<keyword evidence="3" id="KW-0479">Metal-binding</keyword>
<feature type="domain" description="Metallo-beta-lactamase" evidence="6">
    <location>
        <begin position="20"/>
        <end position="250"/>
    </location>
</feature>
<name>A0A7I9V3T0_9ACTN</name>
<dbReference type="InterPro" id="IPR036866">
    <property type="entry name" value="RibonucZ/Hydroxyglut_hydro"/>
</dbReference>
<sequence>MTIHHLNCGTMHPIGGMRMVCHVLLVETDRGLMLVDTGLGVRDVEDPAGRIGTPLSRVIRPDFSMAETALAQVSAHGFAASDVTDIVMTHLDSDHAGGIDDFPGARLHVSAREFANADSEPGRSPAVRYRPWRRTRHPDDVRAYAQTPDDWFGFAATALDGFGDDIAYVALPGHTAGHMGVAIRDGERWLLHGGDAFYHRNVIRGGRVPRSLAIAQFGSARQPRTARDTRRRLADLHERHADSIRIVCAHDSAQLDESAVSDDT</sequence>
<dbReference type="EMBL" id="BJOV01000002">
    <property type="protein sequence ID" value="GEE00085.1"/>
    <property type="molecule type" value="Genomic_DNA"/>
</dbReference>